<dbReference type="AlphaFoldDB" id="A0A381X4R4"/>
<protein>
    <submittedName>
        <fullName evidence="1">Uncharacterized protein</fullName>
    </submittedName>
</protein>
<organism evidence="1">
    <name type="scientific">marine metagenome</name>
    <dbReference type="NCBI Taxonomy" id="408172"/>
    <lineage>
        <taxon>unclassified sequences</taxon>
        <taxon>metagenomes</taxon>
        <taxon>ecological metagenomes</taxon>
    </lineage>
</organism>
<dbReference type="EMBL" id="UINC01013881">
    <property type="protein sequence ID" value="SVA59638.1"/>
    <property type="molecule type" value="Genomic_DNA"/>
</dbReference>
<sequence>MGKKYFRGDKVLHKEMQVFYNN</sequence>
<name>A0A381X4R4_9ZZZZ</name>
<evidence type="ECO:0000313" key="1">
    <source>
        <dbReference type="EMBL" id="SVA59638.1"/>
    </source>
</evidence>
<accession>A0A381X4R4</accession>
<gene>
    <name evidence="1" type="ORF">METZ01_LOCUS112492</name>
</gene>
<reference evidence="1" key="1">
    <citation type="submission" date="2018-05" db="EMBL/GenBank/DDBJ databases">
        <authorList>
            <person name="Lanie J.A."/>
            <person name="Ng W.-L."/>
            <person name="Kazmierczak K.M."/>
            <person name="Andrzejewski T.M."/>
            <person name="Davidsen T.M."/>
            <person name="Wayne K.J."/>
            <person name="Tettelin H."/>
            <person name="Glass J.I."/>
            <person name="Rusch D."/>
            <person name="Podicherti R."/>
            <person name="Tsui H.-C.T."/>
            <person name="Winkler M.E."/>
        </authorList>
    </citation>
    <scope>NUCLEOTIDE SEQUENCE</scope>
</reference>
<proteinExistence type="predicted"/>